<evidence type="ECO:0000256" key="1">
    <source>
        <dbReference type="ARBA" id="ARBA00004123"/>
    </source>
</evidence>
<name>A0A835HUL8_9MAGN</name>
<dbReference type="Pfam" id="PF14432">
    <property type="entry name" value="DYW_deaminase"/>
    <property type="match status" value="1"/>
</dbReference>
<feature type="region of interest" description="Disordered" evidence="3">
    <location>
        <begin position="1"/>
        <end position="58"/>
    </location>
</feature>
<dbReference type="GO" id="GO:0005634">
    <property type="term" value="C:nucleus"/>
    <property type="evidence" value="ECO:0007669"/>
    <property type="project" value="UniProtKB-SubCell"/>
</dbReference>
<dbReference type="AlphaFoldDB" id="A0A835HUL8"/>
<proteinExistence type="predicted"/>
<dbReference type="GO" id="GO:0008270">
    <property type="term" value="F:zinc ion binding"/>
    <property type="evidence" value="ECO:0007669"/>
    <property type="project" value="InterPro"/>
</dbReference>
<gene>
    <name evidence="5" type="ORF">IFM89_024968</name>
</gene>
<protein>
    <recommendedName>
        <fullName evidence="4">DYW domain-containing protein</fullName>
    </recommendedName>
</protein>
<dbReference type="InterPro" id="IPR046848">
    <property type="entry name" value="E_motif"/>
</dbReference>
<evidence type="ECO:0000313" key="6">
    <source>
        <dbReference type="Proteomes" id="UP000631114"/>
    </source>
</evidence>
<keyword evidence="2" id="KW-0539">Nucleus</keyword>
<comment type="subcellular location">
    <subcellularLocation>
        <location evidence="1">Nucleus</location>
    </subcellularLocation>
</comment>
<dbReference type="EMBL" id="JADFTS010000005">
    <property type="protein sequence ID" value="KAF9606300.1"/>
    <property type="molecule type" value="Genomic_DNA"/>
</dbReference>
<dbReference type="Proteomes" id="UP000631114">
    <property type="component" value="Unassembled WGS sequence"/>
</dbReference>
<evidence type="ECO:0000259" key="4">
    <source>
        <dbReference type="Pfam" id="PF14432"/>
    </source>
</evidence>
<dbReference type="Gene3D" id="3.40.50.300">
    <property type="entry name" value="P-loop containing nucleotide triphosphate hydrolases"/>
    <property type="match status" value="1"/>
</dbReference>
<dbReference type="Pfam" id="PF20431">
    <property type="entry name" value="E_motif"/>
    <property type="match status" value="1"/>
</dbReference>
<dbReference type="InterPro" id="IPR032867">
    <property type="entry name" value="DYW_dom"/>
</dbReference>
<dbReference type="InterPro" id="IPR027417">
    <property type="entry name" value="P-loop_NTPase"/>
</dbReference>
<keyword evidence="6" id="KW-1185">Reference proteome</keyword>
<sequence>MDMEFDDDELEWLESNALPEEEEEDFQFYPEEEEEDYQQPQAPKPKPQLKLPEPSPIPFPNQINNKKRLWSNTNNSTTASTSAQVINDKRNRVETSVNEPQDEEWLRFSPENVEMNDSSVVEEEEEKFISRFVSEIEGNCMAITGLDGNRVYAKMTSNVEMNDSSAKKLNIKGYANGLISEPISVLMDKMDQEALAKALQDSSESPNEVTHHETPGVSEKLWVEKYAPNSFTELLSDEQTNREVLLWLKQWDSGVFGSDIRSTKDDVLSALRRHSTVTHHKKLSDTSFTSKNRRFPYPYKASVSNNLARESSNFESNHGIWKKTLKGAGPPDHKDLLGRAGYLDLVLKIIQVMPVQAQTQVWVPLLSACRTHRNVQLGELVAKRLFDVAPQNTNNYILMSNMYASVGKWKQAAMVRSLMEGRGLVKEPGWSQIEVDGLLHVFLVGDRSHDWSVEIYKKLEELNTKLKEIGCVAETQMVIHDLEKEDKEEALGVHSERLAVAFGLLSTEPGSTLRIMKNLRTCTDCHTALKFISKITCRHLIVRDGNRFHHFQAGSCSCKDFW</sequence>
<accession>A0A835HUL8</accession>
<evidence type="ECO:0000256" key="3">
    <source>
        <dbReference type="SAM" id="MobiDB-lite"/>
    </source>
</evidence>
<dbReference type="PANTHER" id="PTHR46765">
    <property type="entry name" value="P-LOOP CONTAINING NUCLEOSIDE TRIPHOSPHATE HYDROLASES SUPERFAMILY PROTEIN"/>
    <property type="match status" value="1"/>
</dbReference>
<reference evidence="5 6" key="1">
    <citation type="submission" date="2020-10" db="EMBL/GenBank/DDBJ databases">
        <title>The Coptis chinensis genome and diversification of protoberbering-type alkaloids.</title>
        <authorList>
            <person name="Wang B."/>
            <person name="Shu S."/>
            <person name="Song C."/>
            <person name="Liu Y."/>
        </authorList>
    </citation>
    <scope>NUCLEOTIDE SEQUENCE [LARGE SCALE GENOMIC DNA]</scope>
    <source>
        <strain evidence="5">HL-2020</strain>
        <tissue evidence="5">Leaf</tissue>
    </source>
</reference>
<comment type="caution">
    <text evidence="5">The sequence shown here is derived from an EMBL/GenBank/DDBJ whole genome shotgun (WGS) entry which is preliminary data.</text>
</comment>
<dbReference type="OrthoDB" id="2195431at2759"/>
<feature type="domain" description="DYW" evidence="4">
    <location>
        <begin position="470"/>
        <end position="562"/>
    </location>
</feature>
<evidence type="ECO:0000313" key="5">
    <source>
        <dbReference type="EMBL" id="KAF9606300.1"/>
    </source>
</evidence>
<dbReference type="PANTHER" id="PTHR46765:SF1">
    <property type="entry name" value="P-LOOP CONTAINING NUCLEOSIDE TRIPHOSPHATE HYDROLASES SUPERFAMILY PROTEIN"/>
    <property type="match status" value="1"/>
</dbReference>
<evidence type="ECO:0000256" key="2">
    <source>
        <dbReference type="ARBA" id="ARBA00023242"/>
    </source>
</evidence>
<feature type="compositionally biased region" description="Acidic residues" evidence="3">
    <location>
        <begin position="1"/>
        <end position="12"/>
    </location>
</feature>
<feature type="compositionally biased region" description="Acidic residues" evidence="3">
    <location>
        <begin position="19"/>
        <end position="37"/>
    </location>
</feature>
<dbReference type="InterPro" id="IPR053016">
    <property type="entry name" value="CTF18-RFC_complex"/>
</dbReference>
<organism evidence="5 6">
    <name type="scientific">Coptis chinensis</name>
    <dbReference type="NCBI Taxonomy" id="261450"/>
    <lineage>
        <taxon>Eukaryota</taxon>
        <taxon>Viridiplantae</taxon>
        <taxon>Streptophyta</taxon>
        <taxon>Embryophyta</taxon>
        <taxon>Tracheophyta</taxon>
        <taxon>Spermatophyta</taxon>
        <taxon>Magnoliopsida</taxon>
        <taxon>Ranunculales</taxon>
        <taxon>Ranunculaceae</taxon>
        <taxon>Coptidoideae</taxon>
        <taxon>Coptis</taxon>
    </lineage>
</organism>